<dbReference type="SUPFAM" id="SSF52499">
    <property type="entry name" value="Isochorismatase-like hydrolases"/>
    <property type="match status" value="1"/>
</dbReference>
<dbReference type="AlphaFoldDB" id="A0A2N7PNU7"/>
<gene>
    <name evidence="2" type="ORF">C0190_03515</name>
</gene>
<name>A0A2N7PNU7_9BACT</name>
<dbReference type="Proteomes" id="UP000235460">
    <property type="component" value="Unassembled WGS sequence"/>
</dbReference>
<dbReference type="PANTHER" id="PTHR14119:SF3">
    <property type="entry name" value="ISOCHORISMATASE DOMAIN-CONTAINING PROTEIN 2"/>
    <property type="match status" value="1"/>
</dbReference>
<dbReference type="Gene3D" id="3.40.50.850">
    <property type="entry name" value="Isochorismatase-like"/>
    <property type="match status" value="1"/>
</dbReference>
<dbReference type="InterPro" id="IPR036380">
    <property type="entry name" value="Isochorismatase-like_sf"/>
</dbReference>
<keyword evidence="2" id="KW-0378">Hydrolase</keyword>
<dbReference type="InterPro" id="IPR000868">
    <property type="entry name" value="Isochorismatase-like_dom"/>
</dbReference>
<evidence type="ECO:0000259" key="1">
    <source>
        <dbReference type="Pfam" id="PF00857"/>
    </source>
</evidence>
<sequence length="187" mass="21623">MIEKYFIAPEEALLVITDIQEKLVKAMDEDIAKEIIKNNIILIETAKLFKIPIILTEQYPKGLGQTVKEIKEILPLYEPIEKISFSSFLEPDFEKELNKHNNRRKIILTGVETHVCVWQTFLDFIKREYTVFIPKDAVCSRRKIDWETGLDLIKTAGGIVTTTETIVFQLLKKAGTPEFKKILELVK</sequence>
<reference evidence="2 3" key="1">
    <citation type="submission" date="2018-01" db="EMBL/GenBank/DDBJ databases">
        <title>Metagenomic assembled genomes from two thermal pools in the Uzon Caldera, Kamchatka, Russia.</title>
        <authorList>
            <person name="Wilkins L."/>
            <person name="Ettinger C."/>
        </authorList>
    </citation>
    <scope>NUCLEOTIDE SEQUENCE [LARGE SCALE GENOMIC DNA]</scope>
    <source>
        <strain evidence="2">ZAV-08</strain>
    </source>
</reference>
<feature type="domain" description="Isochorismatase-like" evidence="1">
    <location>
        <begin position="13"/>
        <end position="164"/>
    </location>
</feature>
<evidence type="ECO:0000313" key="3">
    <source>
        <dbReference type="Proteomes" id="UP000235460"/>
    </source>
</evidence>
<dbReference type="InterPro" id="IPR050993">
    <property type="entry name" value="Isochorismatase_domain"/>
</dbReference>
<dbReference type="GO" id="GO:0016787">
    <property type="term" value="F:hydrolase activity"/>
    <property type="evidence" value="ECO:0007669"/>
    <property type="project" value="UniProtKB-KW"/>
</dbReference>
<dbReference type="EMBL" id="PNIK01000052">
    <property type="protein sequence ID" value="PMP67333.1"/>
    <property type="molecule type" value="Genomic_DNA"/>
</dbReference>
<dbReference type="PANTHER" id="PTHR14119">
    <property type="entry name" value="HYDROLASE"/>
    <property type="match status" value="1"/>
</dbReference>
<proteinExistence type="predicted"/>
<evidence type="ECO:0000313" key="2">
    <source>
        <dbReference type="EMBL" id="PMP67333.1"/>
    </source>
</evidence>
<comment type="caution">
    <text evidence="2">The sequence shown here is derived from an EMBL/GenBank/DDBJ whole genome shotgun (WGS) entry which is preliminary data.</text>
</comment>
<dbReference type="Pfam" id="PF00857">
    <property type="entry name" value="Isochorismatase"/>
    <property type="match status" value="1"/>
</dbReference>
<protein>
    <submittedName>
        <fullName evidence="2">Hydrolase</fullName>
    </submittedName>
</protein>
<accession>A0A2N7PNU7</accession>
<organism evidence="2 3">
    <name type="scientific">Thermodesulfobacterium geofontis</name>
    <dbReference type="NCBI Taxonomy" id="1295609"/>
    <lineage>
        <taxon>Bacteria</taxon>
        <taxon>Pseudomonadati</taxon>
        <taxon>Thermodesulfobacteriota</taxon>
        <taxon>Thermodesulfobacteria</taxon>
        <taxon>Thermodesulfobacteriales</taxon>
        <taxon>Thermodesulfobacteriaceae</taxon>
        <taxon>Thermodesulfobacterium</taxon>
    </lineage>
</organism>